<proteinExistence type="predicted"/>
<dbReference type="AlphaFoldDB" id="A0A329USA5"/>
<dbReference type="RefSeq" id="WP_112121493.1">
    <property type="nucleotide sequence ID" value="NZ_JBLVPD010000036.1"/>
</dbReference>
<evidence type="ECO:0000313" key="2">
    <source>
        <dbReference type="EMBL" id="RAW65076.1"/>
    </source>
</evidence>
<dbReference type="Proteomes" id="UP000250550">
    <property type="component" value="Unassembled WGS sequence"/>
</dbReference>
<protein>
    <recommendedName>
        <fullName evidence="1">DUF6199 domain-containing protein</fullName>
    </recommendedName>
</protein>
<evidence type="ECO:0000259" key="1">
    <source>
        <dbReference type="Pfam" id="PF19701"/>
    </source>
</evidence>
<dbReference type="Pfam" id="PF19701">
    <property type="entry name" value="DUF6199"/>
    <property type="match status" value="1"/>
</dbReference>
<reference evidence="2 3" key="1">
    <citation type="submission" date="2018-02" db="EMBL/GenBank/DDBJ databases">
        <title>Complete genome sequencing of Faecalibacterium prausnitzii strains isolated from the human gut.</title>
        <authorList>
            <person name="Fitzgerald B.C."/>
            <person name="Shkoporov A.N."/>
            <person name="Ross P.R."/>
            <person name="Hill C."/>
        </authorList>
    </citation>
    <scope>NUCLEOTIDE SEQUENCE [LARGE SCALE GENOMIC DNA]</scope>
    <source>
        <strain evidence="2 3">APC924/119</strain>
    </source>
</reference>
<sequence>MEVICAILVALFGIGFGIFMALQPEDAIALRSRGRYTQVPEPTEEYIRLTRLEGIGLSVLCAVLLVVLLFAPQ</sequence>
<dbReference type="EMBL" id="PRLF01000009">
    <property type="protein sequence ID" value="RAW65076.1"/>
    <property type="molecule type" value="Genomic_DNA"/>
</dbReference>
<accession>A0A329USA5</accession>
<dbReference type="InterPro" id="IPR045679">
    <property type="entry name" value="DUF6199"/>
</dbReference>
<name>A0A329USA5_9FIRM</name>
<feature type="domain" description="DUF6199" evidence="1">
    <location>
        <begin position="10"/>
        <end position="67"/>
    </location>
</feature>
<evidence type="ECO:0000313" key="3">
    <source>
        <dbReference type="Proteomes" id="UP000250550"/>
    </source>
</evidence>
<organism evidence="2 3">
    <name type="scientific">Faecalibacterium prausnitzii</name>
    <dbReference type="NCBI Taxonomy" id="853"/>
    <lineage>
        <taxon>Bacteria</taxon>
        <taxon>Bacillati</taxon>
        <taxon>Bacillota</taxon>
        <taxon>Clostridia</taxon>
        <taxon>Eubacteriales</taxon>
        <taxon>Oscillospiraceae</taxon>
        <taxon>Faecalibacterium</taxon>
    </lineage>
</organism>
<comment type="caution">
    <text evidence="2">The sequence shown here is derived from an EMBL/GenBank/DDBJ whole genome shotgun (WGS) entry which is preliminary data.</text>
</comment>
<gene>
    <name evidence="2" type="ORF">C4N21_07885</name>
</gene>